<organism evidence="1">
    <name type="scientific">Rhizophora mucronata</name>
    <name type="common">Asiatic mangrove</name>
    <dbReference type="NCBI Taxonomy" id="61149"/>
    <lineage>
        <taxon>Eukaryota</taxon>
        <taxon>Viridiplantae</taxon>
        <taxon>Streptophyta</taxon>
        <taxon>Embryophyta</taxon>
        <taxon>Tracheophyta</taxon>
        <taxon>Spermatophyta</taxon>
        <taxon>Magnoliopsida</taxon>
        <taxon>eudicotyledons</taxon>
        <taxon>Gunneridae</taxon>
        <taxon>Pentapetalae</taxon>
        <taxon>rosids</taxon>
        <taxon>fabids</taxon>
        <taxon>Malpighiales</taxon>
        <taxon>Rhizophoraceae</taxon>
        <taxon>Rhizophora</taxon>
    </lineage>
</organism>
<dbReference type="EMBL" id="GGEC01034998">
    <property type="protein sequence ID" value="MBX15482.1"/>
    <property type="molecule type" value="Transcribed_RNA"/>
</dbReference>
<sequence>MSLSQEVPSFPFL</sequence>
<dbReference type="EMBL" id="GGEC01034997">
    <property type="protein sequence ID" value="MBX15481.1"/>
    <property type="molecule type" value="Transcribed_RNA"/>
</dbReference>
<reference evidence="1" key="1">
    <citation type="submission" date="2018-02" db="EMBL/GenBank/DDBJ databases">
        <title>Rhizophora mucronata_Transcriptome.</title>
        <authorList>
            <person name="Meera S.P."/>
            <person name="Sreeshan A."/>
            <person name="Augustine A."/>
        </authorList>
    </citation>
    <scope>NUCLEOTIDE SEQUENCE</scope>
    <source>
        <tissue evidence="1">Leaf</tissue>
    </source>
</reference>
<protein>
    <submittedName>
        <fullName evidence="1">LRR-RLK</fullName>
    </submittedName>
</protein>
<evidence type="ECO:0000313" key="1">
    <source>
        <dbReference type="EMBL" id="MBX15482.1"/>
    </source>
</evidence>
<proteinExistence type="predicted"/>
<name>A0A2P2LBZ3_RHIMU</name>
<accession>A0A2P2LBZ3</accession>